<evidence type="ECO:0000256" key="3">
    <source>
        <dbReference type="ARBA" id="ARBA00023274"/>
    </source>
</evidence>
<dbReference type="FunFam" id="3.10.20.10:FF:000002">
    <property type="entry name" value="60S ribosomal protein L18a"/>
    <property type="match status" value="1"/>
</dbReference>
<dbReference type="GO" id="GO:0002181">
    <property type="term" value="P:cytoplasmic translation"/>
    <property type="evidence" value="ECO:0000318"/>
    <property type="project" value="GO_Central"/>
</dbReference>
<evidence type="ECO:0000313" key="8">
    <source>
        <dbReference type="Proteomes" id="UP000009022"/>
    </source>
</evidence>
<dbReference type="AlphaFoldDB" id="B3RIM5"/>
<dbReference type="HOGENOM" id="CLU_080773_1_1_1"/>
<dbReference type="PANTHER" id="PTHR10052">
    <property type="entry name" value="60S RIBOSOMAL PROTEIN L18A"/>
    <property type="match status" value="1"/>
</dbReference>
<evidence type="ECO:0000313" key="7">
    <source>
        <dbReference type="EMBL" id="EDV29745.1"/>
    </source>
</evidence>
<keyword evidence="3 4" id="KW-0687">Ribonucleoprotein</keyword>
<dbReference type="FunCoup" id="B3RIM5">
    <property type="interactions" value="1696"/>
</dbReference>
<proteinExistence type="inferred from homology"/>
<dbReference type="InterPro" id="IPR028877">
    <property type="entry name" value="Ribosomal_eL20"/>
</dbReference>
<evidence type="ECO:0000256" key="5">
    <source>
        <dbReference type="SAM" id="MobiDB-lite"/>
    </source>
</evidence>
<keyword evidence="8" id="KW-1185">Reference proteome</keyword>
<gene>
    <name evidence="7" type="ORF">TRIADDRAFT_63193</name>
</gene>
<keyword evidence="2 4" id="KW-0689">Ribosomal protein</keyword>
<dbReference type="Proteomes" id="UP000009022">
    <property type="component" value="Unassembled WGS sequence"/>
</dbReference>
<comment type="similarity">
    <text evidence="1 4">Belongs to the eukaryotic ribosomal protein eL20 family.</text>
</comment>
<dbReference type="STRING" id="10228.B3RIM5"/>
<feature type="region of interest" description="Disordered" evidence="5">
    <location>
        <begin position="1"/>
        <end position="21"/>
    </location>
</feature>
<dbReference type="CTD" id="6750161"/>
<dbReference type="PIRSF" id="PIRSF002190">
    <property type="entry name" value="Ribosomal_L18a"/>
    <property type="match status" value="1"/>
</dbReference>
<dbReference type="RefSeq" id="XP_002108947.1">
    <property type="nucleotide sequence ID" value="XM_002108911.1"/>
</dbReference>
<dbReference type="InterPro" id="IPR021138">
    <property type="entry name" value="Ribosomal_eL20_eukaryotes"/>
</dbReference>
<dbReference type="Gene3D" id="3.10.20.10">
    <property type="match status" value="2"/>
</dbReference>
<name>B3RIM5_TRIAD</name>
<organism evidence="7 8">
    <name type="scientific">Trichoplax adhaerens</name>
    <name type="common">Trichoplax reptans</name>
    <dbReference type="NCBI Taxonomy" id="10228"/>
    <lineage>
        <taxon>Eukaryota</taxon>
        <taxon>Metazoa</taxon>
        <taxon>Placozoa</taxon>
        <taxon>Uniplacotomia</taxon>
        <taxon>Trichoplacea</taxon>
        <taxon>Trichoplacidae</taxon>
        <taxon>Trichoplax</taxon>
    </lineage>
</organism>
<feature type="domain" description="Large ribosomal subunit protein eL20" evidence="6">
    <location>
        <begin position="7"/>
        <end position="129"/>
    </location>
</feature>
<dbReference type="PhylomeDB" id="B3RIM5"/>
<protein>
    <recommendedName>
        <fullName evidence="4">60S ribosomal protein L18a</fullName>
    </recommendedName>
</protein>
<dbReference type="eggNOG" id="KOG0829">
    <property type="taxonomic scope" value="Eukaryota"/>
</dbReference>
<dbReference type="GO" id="GO:0022625">
    <property type="term" value="C:cytosolic large ribosomal subunit"/>
    <property type="evidence" value="ECO:0000318"/>
    <property type="project" value="GO_Central"/>
</dbReference>
<dbReference type="GeneID" id="6750161"/>
<dbReference type="OMA" id="CIFAKND"/>
<dbReference type="FunFam" id="3.10.20.10:FF:000001">
    <property type="entry name" value="60S ribosomal protein L18a"/>
    <property type="match status" value="1"/>
</dbReference>
<dbReference type="KEGG" id="tad:TRIADDRAFT_63193"/>
<dbReference type="GO" id="GO:0003735">
    <property type="term" value="F:structural constituent of ribosome"/>
    <property type="evidence" value="ECO:0000318"/>
    <property type="project" value="GO_Central"/>
</dbReference>
<dbReference type="InterPro" id="IPR023573">
    <property type="entry name" value="Ribosomal_eL20_dom"/>
</dbReference>
<dbReference type="Pfam" id="PF01775">
    <property type="entry name" value="Ribosomal_L18A"/>
    <property type="match status" value="1"/>
</dbReference>
<dbReference type="OrthoDB" id="1294322at2759"/>
<reference evidence="7 8" key="1">
    <citation type="journal article" date="2008" name="Nature">
        <title>The Trichoplax genome and the nature of placozoans.</title>
        <authorList>
            <person name="Srivastava M."/>
            <person name="Begovic E."/>
            <person name="Chapman J."/>
            <person name="Putnam N.H."/>
            <person name="Hellsten U."/>
            <person name="Kawashima T."/>
            <person name="Kuo A."/>
            <person name="Mitros T."/>
            <person name="Salamov A."/>
            <person name="Carpenter M.L."/>
            <person name="Signorovitch A.Y."/>
            <person name="Moreno M.A."/>
            <person name="Kamm K."/>
            <person name="Grimwood J."/>
            <person name="Schmutz J."/>
            <person name="Shapiro H."/>
            <person name="Grigoriev I.V."/>
            <person name="Buss L.W."/>
            <person name="Schierwater B."/>
            <person name="Dellaporta S.L."/>
            <person name="Rokhsar D.S."/>
        </authorList>
    </citation>
    <scope>NUCLEOTIDE SEQUENCE [LARGE SCALE GENOMIC DNA]</scope>
    <source>
        <strain evidence="7 8">Grell-BS-1999</strain>
    </source>
</reference>
<evidence type="ECO:0000256" key="1">
    <source>
        <dbReference type="ARBA" id="ARBA00009362"/>
    </source>
</evidence>
<sequence>MAGTPYSEYRVTGRHAPTDKEPNPALYRMRIFASNEVTAKSRFWYFVRKLKKVKKGTGEILECRLITEKTPTKIKNFGIWLRYDSRSGTHNMYKEFRDLTIGGAVTALYREMGARHRARARSIQVMKVEPIVASKTRRQPIKQFHDSKIRFPLPHRIIRSQFKSKFVAKRPNTFY</sequence>
<dbReference type="SUPFAM" id="SSF160374">
    <property type="entry name" value="RplX-like"/>
    <property type="match status" value="1"/>
</dbReference>
<dbReference type="HAMAP" id="MF_00273">
    <property type="entry name" value="Ribosomal_eL20"/>
    <property type="match status" value="1"/>
</dbReference>
<dbReference type="InParanoid" id="B3RIM5"/>
<evidence type="ECO:0000256" key="4">
    <source>
        <dbReference type="PIRNR" id="PIRNR002190"/>
    </source>
</evidence>
<evidence type="ECO:0000256" key="2">
    <source>
        <dbReference type="ARBA" id="ARBA00022980"/>
    </source>
</evidence>
<evidence type="ECO:0000259" key="6">
    <source>
        <dbReference type="Pfam" id="PF01775"/>
    </source>
</evidence>
<accession>B3RIM5</accession>
<dbReference type="EMBL" id="DS985241">
    <property type="protein sequence ID" value="EDV29745.1"/>
    <property type="molecule type" value="Genomic_DNA"/>
</dbReference>